<feature type="domain" description="Creatinase N-terminal" evidence="2">
    <location>
        <begin position="13"/>
        <end position="163"/>
    </location>
</feature>
<dbReference type="InterPro" id="IPR000587">
    <property type="entry name" value="Creatinase_N"/>
</dbReference>
<evidence type="ECO:0000313" key="3">
    <source>
        <dbReference type="EMBL" id="MBU9735142.1"/>
    </source>
</evidence>
<dbReference type="PANTHER" id="PTHR46112">
    <property type="entry name" value="AMINOPEPTIDASE"/>
    <property type="match status" value="1"/>
</dbReference>
<dbReference type="PANTHER" id="PTHR46112:SF3">
    <property type="entry name" value="AMINOPEPTIDASE YPDF"/>
    <property type="match status" value="1"/>
</dbReference>
<keyword evidence="4" id="KW-1185">Reference proteome</keyword>
<dbReference type="Pfam" id="PF01321">
    <property type="entry name" value="Creatinase_N"/>
    <property type="match status" value="1"/>
</dbReference>
<evidence type="ECO:0000313" key="4">
    <source>
        <dbReference type="Proteomes" id="UP000712157"/>
    </source>
</evidence>
<dbReference type="SUPFAM" id="SSF53092">
    <property type="entry name" value="Creatinase/prolidase N-terminal domain"/>
    <property type="match status" value="1"/>
</dbReference>
<feature type="domain" description="Peptidase M24" evidence="1">
    <location>
        <begin position="171"/>
        <end position="375"/>
    </location>
</feature>
<gene>
    <name evidence="3" type="ORF">KTH89_01240</name>
</gene>
<dbReference type="Pfam" id="PF00557">
    <property type="entry name" value="Peptidase_M24"/>
    <property type="match status" value="1"/>
</dbReference>
<protein>
    <submittedName>
        <fullName evidence="3">Xaa-Pro peptidase family protein</fullName>
    </submittedName>
</protein>
<dbReference type="Proteomes" id="UP000712157">
    <property type="component" value="Unassembled WGS sequence"/>
</dbReference>
<dbReference type="CDD" id="cd01066">
    <property type="entry name" value="APP_MetAP"/>
    <property type="match status" value="1"/>
</dbReference>
<dbReference type="EMBL" id="JAHQCW010000001">
    <property type="protein sequence ID" value="MBU9735142.1"/>
    <property type="molecule type" value="Genomic_DNA"/>
</dbReference>
<accession>A0A949K5N4</accession>
<evidence type="ECO:0000259" key="2">
    <source>
        <dbReference type="Pfam" id="PF01321"/>
    </source>
</evidence>
<organism evidence="3 4">
    <name type="scientific">Diplocloster agilis</name>
    <dbReference type="NCBI Taxonomy" id="2850323"/>
    <lineage>
        <taxon>Bacteria</taxon>
        <taxon>Bacillati</taxon>
        <taxon>Bacillota</taxon>
        <taxon>Clostridia</taxon>
        <taxon>Lachnospirales</taxon>
        <taxon>Lachnospiraceae</taxon>
        <taxon>Diplocloster</taxon>
    </lineage>
</organism>
<dbReference type="InterPro" id="IPR050659">
    <property type="entry name" value="Peptidase_M24B"/>
</dbReference>
<dbReference type="InterPro" id="IPR029149">
    <property type="entry name" value="Creatin/AminoP/Spt16_N"/>
</dbReference>
<dbReference type="InterPro" id="IPR000994">
    <property type="entry name" value="Pept_M24"/>
</dbReference>
<dbReference type="SUPFAM" id="SSF55920">
    <property type="entry name" value="Creatinase/aminopeptidase"/>
    <property type="match status" value="1"/>
</dbReference>
<reference evidence="3" key="1">
    <citation type="submission" date="2021-06" db="EMBL/GenBank/DDBJ databases">
        <title>Description of novel taxa of the family Lachnospiraceae.</title>
        <authorList>
            <person name="Chaplin A.V."/>
            <person name="Sokolova S.R."/>
            <person name="Pikina A.P."/>
            <person name="Korzhanova M."/>
            <person name="Belova V."/>
            <person name="Korostin D."/>
            <person name="Efimov B.A."/>
        </authorList>
    </citation>
    <scope>NUCLEOTIDE SEQUENCE</scope>
    <source>
        <strain evidence="3">ASD5720</strain>
    </source>
</reference>
<name>A0A949K5N4_9FIRM</name>
<comment type="caution">
    <text evidence="3">The sequence shown here is derived from an EMBL/GenBank/DDBJ whole genome shotgun (WGS) entry which is preliminary data.</text>
</comment>
<proteinExistence type="predicted"/>
<dbReference type="AlphaFoldDB" id="A0A949K5N4"/>
<dbReference type="Gene3D" id="3.90.230.10">
    <property type="entry name" value="Creatinase/methionine aminopeptidase superfamily"/>
    <property type="match status" value="1"/>
</dbReference>
<evidence type="ECO:0000259" key="1">
    <source>
        <dbReference type="Pfam" id="PF00557"/>
    </source>
</evidence>
<dbReference type="InterPro" id="IPR036005">
    <property type="entry name" value="Creatinase/aminopeptidase-like"/>
</dbReference>
<sequence length="392" mass="43527">MRIRIEDQEFQERIRKTQEMMKQEGLDLLLAYGNEAEPQYVRYYSDYWPSFESAGVLMAAEGEPLLIIGPESGTFAGDVSRIPKIRKLLCFRESSEPEYPGAKLDDFVSVIREAAGGKQLHKMGIAGSCLITQVIYQALTDALPEVGNPELVKADLMVSKIRAHKSPAEIACMREAYRITQLAMKKVVEQIHAGMTENQVKGIAMSVIYEEGGEGEAYPFWILTGKGSNQAISRCRNKVIEPGDLVHIQIGTRYEGYASTMGRPVVIGKANEVQRGLIEAGLAAQRAILETVRAGVNAGAVSDAHYRTLKELGYDGHILYGPCHGTGLMEGEYPWIESNSDYLLEEGMTFCTCVYLGDDERQIGMRIEDGFLVTKDGAESFSDYRREVIEIL</sequence>
<dbReference type="Gene3D" id="3.40.350.10">
    <property type="entry name" value="Creatinase/prolidase N-terminal domain"/>
    <property type="match status" value="1"/>
</dbReference>
<dbReference type="RefSeq" id="WP_238720318.1">
    <property type="nucleotide sequence ID" value="NZ_JAHQCW010000001.1"/>
</dbReference>